<proteinExistence type="predicted"/>
<gene>
    <name evidence="3" type="ORF">CBF37_02730</name>
</gene>
<dbReference type="SMART" id="SM00255">
    <property type="entry name" value="TIR"/>
    <property type="match status" value="1"/>
</dbReference>
<keyword evidence="1" id="KW-0175">Coiled coil</keyword>
<dbReference type="Proteomes" id="UP000287857">
    <property type="component" value="Unassembled WGS sequence"/>
</dbReference>
<dbReference type="GO" id="GO:0007165">
    <property type="term" value="P:signal transduction"/>
    <property type="evidence" value="ECO:0007669"/>
    <property type="project" value="InterPro"/>
</dbReference>
<comment type="caution">
    <text evidence="3">The sequence shown here is derived from an EMBL/GenBank/DDBJ whole genome shotgun (WGS) entry which is preliminary data.</text>
</comment>
<dbReference type="RefSeq" id="WP_125983181.1">
    <property type="nucleotide sequence ID" value="NZ_NGJS01000002.1"/>
</dbReference>
<dbReference type="Pfam" id="PF13676">
    <property type="entry name" value="TIR_2"/>
    <property type="match status" value="1"/>
</dbReference>
<protein>
    <recommendedName>
        <fullName evidence="2">TIR domain-containing protein</fullName>
    </recommendedName>
</protein>
<evidence type="ECO:0000259" key="2">
    <source>
        <dbReference type="PROSITE" id="PS50104"/>
    </source>
</evidence>
<organism evidence="3 4">
    <name type="scientific">Vagococcus vulneris</name>
    <dbReference type="NCBI Taxonomy" id="1977869"/>
    <lineage>
        <taxon>Bacteria</taxon>
        <taxon>Bacillati</taxon>
        <taxon>Bacillota</taxon>
        <taxon>Bacilli</taxon>
        <taxon>Lactobacillales</taxon>
        <taxon>Enterococcaceae</taxon>
        <taxon>Vagococcus</taxon>
    </lineage>
</organism>
<dbReference type="PROSITE" id="PS50104">
    <property type="entry name" value="TIR"/>
    <property type="match status" value="1"/>
</dbReference>
<accession>A0A430A1L6</accession>
<sequence length="290" mass="32934">MSIEQAQRIVNQQNKDIASLEKKMADLVKKEADKTKKIGTTQKSITKNTSASMLKTKSRQIEGYQKDLAKILSDKADVNKKMADKRKKLADATLKLQKEESLEAKSLAKQQEKVYATYEKQISDLTKQVIEQSAISNSSNNIFNSDGTEEFDVFISHASEDKESFCDEFSNILQEKYGLRIWYDSISISWGDSIRVEIDKGLRKSKFGVVILSRHYIGKYWTNYELEALFQIESNGGKVILPIWHDITKKEIQNFSPALAGKLAMNTGMMTPDEIAEKMIELFHSLNGVN</sequence>
<reference evidence="3 4" key="1">
    <citation type="submission" date="2017-05" db="EMBL/GenBank/DDBJ databases">
        <title>Vagococcus spp. assemblies.</title>
        <authorList>
            <person name="Gulvik C.A."/>
        </authorList>
    </citation>
    <scope>NUCLEOTIDE SEQUENCE [LARGE SCALE GENOMIC DNA]</scope>
    <source>
        <strain evidence="3 4">SS1995</strain>
    </source>
</reference>
<evidence type="ECO:0000313" key="4">
    <source>
        <dbReference type="Proteomes" id="UP000287857"/>
    </source>
</evidence>
<evidence type="ECO:0000256" key="1">
    <source>
        <dbReference type="SAM" id="Coils"/>
    </source>
</evidence>
<feature type="coiled-coil region" evidence="1">
    <location>
        <begin position="75"/>
        <end position="128"/>
    </location>
</feature>
<dbReference type="InterPro" id="IPR000157">
    <property type="entry name" value="TIR_dom"/>
</dbReference>
<dbReference type="Gene3D" id="3.40.50.10140">
    <property type="entry name" value="Toll/interleukin-1 receptor homology (TIR) domain"/>
    <property type="match status" value="1"/>
</dbReference>
<feature type="domain" description="TIR" evidence="2">
    <location>
        <begin position="149"/>
        <end position="290"/>
    </location>
</feature>
<dbReference type="OrthoDB" id="7285215at2"/>
<dbReference type="InterPro" id="IPR035897">
    <property type="entry name" value="Toll_tir_struct_dom_sf"/>
</dbReference>
<evidence type="ECO:0000313" key="3">
    <source>
        <dbReference type="EMBL" id="RSU00229.1"/>
    </source>
</evidence>
<keyword evidence="4" id="KW-1185">Reference proteome</keyword>
<dbReference type="AlphaFoldDB" id="A0A430A1L6"/>
<name>A0A430A1L6_9ENTE</name>
<dbReference type="SUPFAM" id="SSF52200">
    <property type="entry name" value="Toll/Interleukin receptor TIR domain"/>
    <property type="match status" value="1"/>
</dbReference>
<feature type="coiled-coil region" evidence="1">
    <location>
        <begin position="3"/>
        <end position="37"/>
    </location>
</feature>
<dbReference type="EMBL" id="NGJS01000002">
    <property type="protein sequence ID" value="RSU00229.1"/>
    <property type="molecule type" value="Genomic_DNA"/>
</dbReference>